<feature type="transmembrane region" description="Helical" evidence="8">
    <location>
        <begin position="108"/>
        <end position="141"/>
    </location>
</feature>
<dbReference type="AlphaFoldDB" id="A0A7C3HXU4"/>
<comment type="caution">
    <text evidence="9">The sequence shown here is derived from an EMBL/GenBank/DDBJ whole genome shotgun (WGS) entry which is preliminary data.</text>
</comment>
<dbReference type="InterPro" id="IPR037294">
    <property type="entry name" value="ABC_BtuC-like"/>
</dbReference>
<feature type="transmembrane region" description="Helical" evidence="8">
    <location>
        <begin position="153"/>
        <end position="173"/>
    </location>
</feature>
<evidence type="ECO:0000256" key="1">
    <source>
        <dbReference type="ARBA" id="ARBA00004651"/>
    </source>
</evidence>
<dbReference type="GO" id="GO:0022857">
    <property type="term" value="F:transmembrane transporter activity"/>
    <property type="evidence" value="ECO:0007669"/>
    <property type="project" value="InterPro"/>
</dbReference>
<dbReference type="Pfam" id="PF01032">
    <property type="entry name" value="FecCD"/>
    <property type="match status" value="1"/>
</dbReference>
<keyword evidence="3" id="KW-0813">Transport</keyword>
<dbReference type="SUPFAM" id="SSF81345">
    <property type="entry name" value="ABC transporter involved in vitamin B12 uptake, BtuC"/>
    <property type="match status" value="1"/>
</dbReference>
<dbReference type="Gene3D" id="1.10.3470.10">
    <property type="entry name" value="ABC transporter involved in vitamin B12 uptake, BtuC"/>
    <property type="match status" value="1"/>
</dbReference>
<evidence type="ECO:0000256" key="7">
    <source>
        <dbReference type="ARBA" id="ARBA00023136"/>
    </source>
</evidence>
<feature type="transmembrane region" description="Helical" evidence="8">
    <location>
        <begin position="12"/>
        <end position="32"/>
    </location>
</feature>
<evidence type="ECO:0000256" key="3">
    <source>
        <dbReference type="ARBA" id="ARBA00022448"/>
    </source>
</evidence>
<evidence type="ECO:0000256" key="8">
    <source>
        <dbReference type="SAM" id="Phobius"/>
    </source>
</evidence>
<reference evidence="9" key="1">
    <citation type="journal article" date="2020" name="mSystems">
        <title>Genome- and Community-Level Interaction Insights into Carbon Utilization and Element Cycling Functions of Hydrothermarchaeota in Hydrothermal Sediment.</title>
        <authorList>
            <person name="Zhou Z."/>
            <person name="Liu Y."/>
            <person name="Xu W."/>
            <person name="Pan J."/>
            <person name="Luo Z.H."/>
            <person name="Li M."/>
        </authorList>
    </citation>
    <scope>NUCLEOTIDE SEQUENCE [LARGE SCALE GENOMIC DNA]</scope>
    <source>
        <strain evidence="9">SpSt-503</strain>
    </source>
</reference>
<dbReference type="CDD" id="cd06550">
    <property type="entry name" value="TM_ABC_iron-siderophores_like"/>
    <property type="match status" value="1"/>
</dbReference>
<comment type="similarity">
    <text evidence="2">Belongs to the binding-protein-dependent transport system permease family. FecCD subfamily.</text>
</comment>
<keyword evidence="5 8" id="KW-0812">Transmembrane</keyword>
<feature type="transmembrane region" description="Helical" evidence="8">
    <location>
        <begin position="202"/>
        <end position="223"/>
    </location>
</feature>
<name>A0A7C3HXU4_9SPIR</name>
<dbReference type="InterPro" id="IPR000522">
    <property type="entry name" value="ABC_transptr_permease_BtuC"/>
</dbReference>
<evidence type="ECO:0000313" key="9">
    <source>
        <dbReference type="EMBL" id="HFH29819.1"/>
    </source>
</evidence>
<keyword evidence="7 8" id="KW-0472">Membrane</keyword>
<comment type="subcellular location">
    <subcellularLocation>
        <location evidence="1">Cell membrane</location>
        <topology evidence="1">Multi-pass membrane protein</topology>
    </subcellularLocation>
</comment>
<evidence type="ECO:0000256" key="6">
    <source>
        <dbReference type="ARBA" id="ARBA00022989"/>
    </source>
</evidence>
<dbReference type="PANTHER" id="PTHR30472">
    <property type="entry name" value="FERRIC ENTEROBACTIN TRANSPORT SYSTEM PERMEASE PROTEIN"/>
    <property type="match status" value="1"/>
</dbReference>
<dbReference type="EMBL" id="DSVL01000306">
    <property type="protein sequence ID" value="HFH29819.1"/>
    <property type="molecule type" value="Genomic_DNA"/>
</dbReference>
<evidence type="ECO:0000256" key="2">
    <source>
        <dbReference type="ARBA" id="ARBA00007935"/>
    </source>
</evidence>
<proteinExistence type="inferred from homology"/>
<accession>A0A7C3HXU4</accession>
<dbReference type="GO" id="GO:0005886">
    <property type="term" value="C:plasma membrane"/>
    <property type="evidence" value="ECO:0007669"/>
    <property type="project" value="UniProtKB-SubCell"/>
</dbReference>
<feature type="transmembrane region" description="Helical" evidence="8">
    <location>
        <begin position="243"/>
        <end position="272"/>
    </location>
</feature>
<gene>
    <name evidence="9" type="ORF">ENS59_09970</name>
</gene>
<evidence type="ECO:0000256" key="4">
    <source>
        <dbReference type="ARBA" id="ARBA00022475"/>
    </source>
</evidence>
<organism evidence="9">
    <name type="scientific">Gracilinema caldarium</name>
    <dbReference type="NCBI Taxonomy" id="215591"/>
    <lineage>
        <taxon>Bacteria</taxon>
        <taxon>Pseudomonadati</taxon>
        <taxon>Spirochaetota</taxon>
        <taxon>Spirochaetia</taxon>
        <taxon>Spirochaetales</taxon>
        <taxon>Breznakiellaceae</taxon>
        <taxon>Gracilinema</taxon>
    </lineage>
</organism>
<feature type="transmembrane region" description="Helical" evidence="8">
    <location>
        <begin position="68"/>
        <end position="88"/>
    </location>
</feature>
<dbReference type="GO" id="GO:0033214">
    <property type="term" value="P:siderophore-iron import into cell"/>
    <property type="evidence" value="ECO:0007669"/>
    <property type="project" value="TreeGrafter"/>
</dbReference>
<protein>
    <submittedName>
        <fullName evidence="9">Iron ABC transporter permease</fullName>
    </submittedName>
</protein>
<dbReference type="FunFam" id="1.10.3470.10:FF:000001">
    <property type="entry name" value="Vitamin B12 ABC transporter permease BtuC"/>
    <property type="match status" value="1"/>
</dbReference>
<evidence type="ECO:0000256" key="5">
    <source>
        <dbReference type="ARBA" id="ARBA00022692"/>
    </source>
</evidence>
<dbReference type="PANTHER" id="PTHR30472:SF70">
    <property type="entry name" value="MOLYBDATE IMPORT SYSTEM PERMEASE PROTEIN MOLB"/>
    <property type="match status" value="1"/>
</dbReference>
<feature type="transmembrane region" description="Helical" evidence="8">
    <location>
        <begin position="314"/>
        <end position="332"/>
    </location>
</feature>
<keyword evidence="6 8" id="KW-1133">Transmembrane helix</keyword>
<keyword evidence="4" id="KW-1003">Cell membrane</keyword>
<sequence length="338" mass="35454">MSINRRSSQRLLGFLAVLLVVVFVISAGLGRFPLSPLAVLRLLWIHFSVSVVPPDLQQASLVLFRIRIPRLLGASLVGSALAASGAAYQGLFQNPLVSPDVLGVSAGAAFGAVLSLFLGLHTTGLVLVSFVFGLGTALLVGLLARKVGQNAHLALVLSGIMVGSLLSSATSLVKLLADPTNVLPALTYWLMGGLSAVKESQLLIAGPVIFLALILLLALRWRINLLTMGDEEARTLGAQVPLSRALIIFAATLATAACVAISGPIGWVGLVIPHFARMLAGSDYRVLLPASLLMGASFLILVDDFSRLLTTSEIPIGIVTSFVGVPVFLILIRRGSSR</sequence>